<evidence type="ECO:0000256" key="2">
    <source>
        <dbReference type="ARBA" id="ARBA00022448"/>
    </source>
</evidence>
<reference evidence="9" key="2">
    <citation type="submission" date="2021-08" db="EMBL/GenBank/DDBJ databases">
        <authorList>
            <person name="Eriksson T."/>
        </authorList>
    </citation>
    <scope>NUCLEOTIDE SEQUENCE</scope>
    <source>
        <strain evidence="9">Stoneville</strain>
        <tissue evidence="9">Whole head</tissue>
    </source>
</reference>
<feature type="compositionally biased region" description="Polar residues" evidence="7">
    <location>
        <begin position="90"/>
        <end position="99"/>
    </location>
</feature>
<dbReference type="EMBL" id="JABDTM020015539">
    <property type="protein sequence ID" value="KAH0819105.1"/>
    <property type="molecule type" value="Genomic_DNA"/>
</dbReference>
<accession>A0A8J6HQW2</accession>
<evidence type="ECO:0000256" key="7">
    <source>
        <dbReference type="SAM" id="MobiDB-lite"/>
    </source>
</evidence>
<dbReference type="GO" id="GO:0005643">
    <property type="term" value="C:nuclear pore"/>
    <property type="evidence" value="ECO:0007669"/>
    <property type="project" value="InterPro"/>
</dbReference>
<proteinExistence type="predicted"/>
<dbReference type="InterPro" id="IPR000156">
    <property type="entry name" value="Ran_bind_dom"/>
</dbReference>
<dbReference type="OrthoDB" id="10062131at2759"/>
<feature type="compositionally biased region" description="Low complexity" evidence="7">
    <location>
        <begin position="75"/>
        <end position="89"/>
    </location>
</feature>
<dbReference type="SMART" id="SM00160">
    <property type="entry name" value="RanBD"/>
    <property type="match status" value="1"/>
</dbReference>
<comment type="subcellular location">
    <subcellularLocation>
        <location evidence="1">Nucleus</location>
    </subcellularLocation>
</comment>
<dbReference type="PANTHER" id="PTHR23138">
    <property type="entry name" value="RAN BINDING PROTEIN"/>
    <property type="match status" value="1"/>
</dbReference>
<feature type="compositionally biased region" description="Basic and acidic residues" evidence="7">
    <location>
        <begin position="100"/>
        <end position="109"/>
    </location>
</feature>
<feature type="region of interest" description="Disordered" evidence="7">
    <location>
        <begin position="257"/>
        <end position="286"/>
    </location>
</feature>
<dbReference type="PANTHER" id="PTHR23138:SF141">
    <property type="entry name" value="NUCLEAR PORE COMPLEX PROTEIN NUP50"/>
    <property type="match status" value="1"/>
</dbReference>
<feature type="compositionally biased region" description="Basic and acidic residues" evidence="7">
    <location>
        <begin position="268"/>
        <end position="286"/>
    </location>
</feature>
<feature type="region of interest" description="Disordered" evidence="7">
    <location>
        <begin position="44"/>
        <end position="109"/>
    </location>
</feature>
<evidence type="ECO:0000313" key="10">
    <source>
        <dbReference type="Proteomes" id="UP000719412"/>
    </source>
</evidence>
<dbReference type="GO" id="GO:0006606">
    <property type="term" value="P:protein import into nucleus"/>
    <property type="evidence" value="ECO:0007669"/>
    <property type="project" value="TreeGrafter"/>
</dbReference>
<keyword evidence="6" id="KW-0539">Nucleus</keyword>
<feature type="region of interest" description="Disordered" evidence="7">
    <location>
        <begin position="1"/>
        <end position="31"/>
    </location>
</feature>
<keyword evidence="10" id="KW-1185">Reference proteome</keyword>
<dbReference type="Pfam" id="PF00638">
    <property type="entry name" value="Ran_BP1"/>
    <property type="match status" value="1"/>
</dbReference>
<evidence type="ECO:0000256" key="1">
    <source>
        <dbReference type="ARBA" id="ARBA00004123"/>
    </source>
</evidence>
<dbReference type="InterPro" id="IPR015007">
    <property type="entry name" value="NUP2/50/61"/>
</dbReference>
<evidence type="ECO:0000256" key="6">
    <source>
        <dbReference type="ARBA" id="ARBA00023242"/>
    </source>
</evidence>
<evidence type="ECO:0000256" key="4">
    <source>
        <dbReference type="ARBA" id="ARBA00022927"/>
    </source>
</evidence>
<keyword evidence="3" id="KW-0677">Repeat</keyword>
<organism evidence="9 10">
    <name type="scientific">Tenebrio molitor</name>
    <name type="common">Yellow mealworm beetle</name>
    <dbReference type="NCBI Taxonomy" id="7067"/>
    <lineage>
        <taxon>Eukaryota</taxon>
        <taxon>Metazoa</taxon>
        <taxon>Ecdysozoa</taxon>
        <taxon>Arthropoda</taxon>
        <taxon>Hexapoda</taxon>
        <taxon>Insecta</taxon>
        <taxon>Pterygota</taxon>
        <taxon>Neoptera</taxon>
        <taxon>Endopterygota</taxon>
        <taxon>Coleoptera</taxon>
        <taxon>Polyphaga</taxon>
        <taxon>Cucujiformia</taxon>
        <taxon>Tenebrionidae</taxon>
        <taxon>Tenebrio</taxon>
    </lineage>
</organism>
<dbReference type="CDD" id="cd13170">
    <property type="entry name" value="RanBD_NUP50"/>
    <property type="match status" value="1"/>
</dbReference>
<sequence>MAKRTASSDLNHDNWDKQEDPEDAGTFKKASDEAIKNRIIKVAKRRNPISSVQSEEGKSTAFGSFTGFGKTTPATSTSSTFSFLSNLTNKTQSPKTNGTAEKESQTSDKKLDEYYAKLKGLNESVTEWIKKHVSSNPFISLQPVFKDYDKYISELEKLKSEAASEKTDKSTGQLNDVSTSTTIPQFSFGPASSSASQFHFGSSNAPSSSVFSFGTSTSTTVSFSSGSSTATLSFNDSPLANKPFSFGNATTSDSGKFSFTSTVIKPADPPKSEEQDQEDEPPKAEFKPVVEEGHVYSTRCKVFVKKDGNFKDHGVGTLYLKPVPDSEKVQLIVRADTNLGNLLCNFILSEGIPMQRMGKKDVMMVCIPNPDMKPPPVPMLIRVKSAEDADELLQSLQKHKK</sequence>
<keyword evidence="5" id="KW-0007">Acetylation</keyword>
<gene>
    <name evidence="9" type="ORF">GEV33_003685</name>
</gene>
<keyword evidence="2" id="KW-0813">Transport</keyword>
<dbReference type="AlphaFoldDB" id="A0A8J6HQW2"/>
<keyword evidence="4" id="KW-0653">Protein transport</keyword>
<evidence type="ECO:0000313" key="9">
    <source>
        <dbReference type="EMBL" id="KAH0819105.1"/>
    </source>
</evidence>
<comment type="caution">
    <text evidence="9">The sequence shown here is derived from an EMBL/GenBank/DDBJ whole genome shotgun (WGS) entry which is preliminary data.</text>
</comment>
<evidence type="ECO:0000256" key="3">
    <source>
        <dbReference type="ARBA" id="ARBA00022737"/>
    </source>
</evidence>
<evidence type="ECO:0000256" key="5">
    <source>
        <dbReference type="ARBA" id="ARBA00022990"/>
    </source>
</evidence>
<protein>
    <recommendedName>
        <fullName evidence="8">RanBD1 domain-containing protein</fullName>
    </recommendedName>
</protein>
<reference evidence="9" key="1">
    <citation type="journal article" date="2020" name="J Insects Food Feed">
        <title>The yellow mealworm (Tenebrio molitor) genome: a resource for the emerging insects as food and feed industry.</title>
        <authorList>
            <person name="Eriksson T."/>
            <person name="Andere A."/>
            <person name="Kelstrup H."/>
            <person name="Emery V."/>
            <person name="Picard C."/>
        </authorList>
    </citation>
    <scope>NUCLEOTIDE SEQUENCE</scope>
    <source>
        <strain evidence="9">Stoneville</strain>
        <tissue evidence="9">Whole head</tissue>
    </source>
</reference>
<dbReference type="Pfam" id="PF08911">
    <property type="entry name" value="NUP50"/>
    <property type="match status" value="1"/>
</dbReference>
<evidence type="ECO:0000259" key="8">
    <source>
        <dbReference type="SMART" id="SM00160"/>
    </source>
</evidence>
<dbReference type="Proteomes" id="UP000719412">
    <property type="component" value="Unassembled WGS sequence"/>
</dbReference>
<name>A0A8J6HQW2_TENMO</name>
<feature type="domain" description="RanBD1" evidence="8">
    <location>
        <begin position="286"/>
        <end position="396"/>
    </location>
</feature>
<dbReference type="InterPro" id="IPR045255">
    <property type="entry name" value="RanBP1-like"/>
</dbReference>